<dbReference type="Proteomes" id="UP000002350">
    <property type="component" value="Chromosome"/>
</dbReference>
<keyword evidence="3" id="KW-1185">Reference proteome</keyword>
<dbReference type="eggNOG" id="ENOG5031F41">
    <property type="taxonomic scope" value="Bacteria"/>
</dbReference>
<protein>
    <recommendedName>
        <fullName evidence="1">Probable zinc-binding domain-containing protein</fullName>
    </recommendedName>
</protein>
<name>D4ZIY0_SHEVD</name>
<dbReference type="OrthoDB" id="289270at2"/>
<dbReference type="AlphaFoldDB" id="D4ZIY0"/>
<organism evidence="2 3">
    <name type="scientific">Shewanella violacea (strain JCM 10179 / CIP 106290 / LMG 19151 / DSS12)</name>
    <dbReference type="NCBI Taxonomy" id="637905"/>
    <lineage>
        <taxon>Bacteria</taxon>
        <taxon>Pseudomonadati</taxon>
        <taxon>Pseudomonadota</taxon>
        <taxon>Gammaproteobacteria</taxon>
        <taxon>Alteromonadales</taxon>
        <taxon>Shewanellaceae</taxon>
        <taxon>Shewanella</taxon>
    </lineage>
</organism>
<evidence type="ECO:0000313" key="3">
    <source>
        <dbReference type="Proteomes" id="UP000002350"/>
    </source>
</evidence>
<evidence type="ECO:0000313" key="2">
    <source>
        <dbReference type="EMBL" id="BAJ01629.1"/>
    </source>
</evidence>
<accession>D4ZIY0</accession>
<reference evidence="3" key="1">
    <citation type="journal article" date="2010" name="Mol. Biosyst.">
        <title>Complete genome sequence and comparative analysis of Shewanella violacea, a psychrophilic and piezophilic bacterium from deep sea floor sediments.</title>
        <authorList>
            <person name="Aono E."/>
            <person name="Baba T."/>
            <person name="Ara T."/>
            <person name="Nishi T."/>
            <person name="Nakamichi T."/>
            <person name="Inamoto E."/>
            <person name="Toyonaga H."/>
            <person name="Hasegawa M."/>
            <person name="Takai Y."/>
            <person name="Okumura Y."/>
            <person name="Baba M."/>
            <person name="Tomita M."/>
            <person name="Kato C."/>
            <person name="Oshima T."/>
            <person name="Nakasone K."/>
            <person name="Mori H."/>
        </authorList>
    </citation>
    <scope>NUCLEOTIDE SEQUENCE [LARGE SCALE GENOMIC DNA]</scope>
    <source>
        <strain evidence="3">JCM 10179 / CIP 106290 / LMG 19151 / DSS12</strain>
    </source>
</reference>
<evidence type="ECO:0000259" key="1">
    <source>
        <dbReference type="Pfam" id="PF13451"/>
    </source>
</evidence>
<feature type="domain" description="Probable zinc-binding" evidence="1">
    <location>
        <begin position="63"/>
        <end position="111"/>
    </location>
</feature>
<dbReference type="EMBL" id="AP011177">
    <property type="protein sequence ID" value="BAJ01629.1"/>
    <property type="molecule type" value="Genomic_DNA"/>
</dbReference>
<proteinExistence type="predicted"/>
<dbReference type="RefSeq" id="WP_013050936.1">
    <property type="nucleotide sequence ID" value="NC_014012.1"/>
</dbReference>
<dbReference type="KEGG" id="svo:SVI_1658"/>
<gene>
    <name evidence="2" type="ordered locus">SVI_1658</name>
</gene>
<dbReference type="HOGENOM" id="CLU_1676657_0_0_6"/>
<dbReference type="InterPro" id="IPR025306">
    <property type="entry name" value="Zn-bnd_dom_prob"/>
</dbReference>
<sequence length="157" mass="18767">MGEASNTMDFVNHPRYGNKPVVSEYNFSSSEINSAHWRYQSVKYFPDTDKQYYAVYPRTKYVDIEELCEVCKRPFIFYALEQKHWFEELGFYIDAHCTRCIDCRKKDQEIKQMKNSYYNLVLNKDRSPEETKTLKNVALELFQLGIIKDKTKIDRIS</sequence>
<dbReference type="Pfam" id="PF13451">
    <property type="entry name" value="zf_Tbcl"/>
    <property type="match status" value="1"/>
</dbReference>